<evidence type="ECO:0000256" key="4">
    <source>
        <dbReference type="ARBA" id="ARBA00023033"/>
    </source>
</evidence>
<evidence type="ECO:0000313" key="7">
    <source>
        <dbReference type="EMBL" id="CAF9938222.1"/>
    </source>
</evidence>
<evidence type="ECO:0000313" key="8">
    <source>
        <dbReference type="Proteomes" id="UP000664521"/>
    </source>
</evidence>
<dbReference type="EMBL" id="CAJPDS010000110">
    <property type="protein sequence ID" value="CAF9938222.1"/>
    <property type="molecule type" value="Genomic_DNA"/>
</dbReference>
<comment type="similarity">
    <text evidence="5">Belongs to the NtaA/SnaA/DszA monooxygenase family.</text>
</comment>
<dbReference type="Proteomes" id="UP000664521">
    <property type="component" value="Unassembled WGS sequence"/>
</dbReference>
<dbReference type="GO" id="GO:0004497">
    <property type="term" value="F:monooxygenase activity"/>
    <property type="evidence" value="ECO:0007669"/>
    <property type="project" value="UniProtKB-KW"/>
</dbReference>
<dbReference type="InterPro" id="IPR016215">
    <property type="entry name" value="NTA_MOA"/>
</dbReference>
<keyword evidence="8" id="KW-1185">Reference proteome</keyword>
<comment type="caution">
    <text evidence="7">The sequence shown here is derived from an EMBL/GenBank/DDBJ whole genome shotgun (WGS) entry which is preliminary data.</text>
</comment>
<dbReference type="NCBIfam" id="TIGR03860">
    <property type="entry name" value="FMN_nitrolo"/>
    <property type="match status" value="1"/>
</dbReference>
<dbReference type="PANTHER" id="PTHR30011">
    <property type="entry name" value="ALKANESULFONATE MONOOXYGENASE-RELATED"/>
    <property type="match status" value="1"/>
</dbReference>
<dbReference type="Gene3D" id="3.20.20.30">
    <property type="entry name" value="Luciferase-like domain"/>
    <property type="match status" value="1"/>
</dbReference>
<dbReference type="PANTHER" id="PTHR30011:SF16">
    <property type="entry name" value="C2H2 FINGER DOMAIN TRANSCRIPTION FACTOR (EUROFUNG)-RELATED"/>
    <property type="match status" value="1"/>
</dbReference>
<dbReference type="OrthoDB" id="5561043at2759"/>
<dbReference type="InterPro" id="IPR036661">
    <property type="entry name" value="Luciferase-like_sf"/>
</dbReference>
<keyword evidence="1" id="KW-0285">Flavoprotein</keyword>
<dbReference type="InterPro" id="IPR011251">
    <property type="entry name" value="Luciferase-like_dom"/>
</dbReference>
<sequence length="485" mass="54248">MALGSPKKLILNGFVEMCSGHQSPGLWRHPDDESWKFNDIDHWVELAKLLEKAKFHGIFIADVLGGYDVYGASLDHAKTSGAQWPVNEPLAVISAMAAATESIGFGVTVSTTYEQPYHLARRLSTVDHLSKGRLGWNIVTSYLDSAARNLGRTEQPKHDDRYAQAEEYIKVMYKLFESSWRDDAVKLDREKGIYTSPELVREINHQGKFFTVPGPHICQPSPQRTPLLLQAGTSKAGKEFAAQHAEAIFVSSHEPAVCSKNIAEIRDRAKTFGRDPSNIKVLALVTPILGRTEDEARDKLKDFRQYASHQGALALFGGWTGIDLDKYGDDEELRHVESNAVRSTVEAYARFSPGTSKWTKDTIAEHVSIGGNGPILVGTPLQVADGLETWIKEADVDGFNFVSLPLTVDRANYQAYALFPQSFKDIIELLLPELQRRGLFWDDYAVPKGTYRENFYLKQGQKGPLDDHIASSYRWKAGMEHKIPE</sequence>
<keyword evidence="2" id="KW-0288">FMN</keyword>
<dbReference type="PIRSF" id="PIRSF000337">
    <property type="entry name" value="NTA_MOA"/>
    <property type="match status" value="1"/>
</dbReference>
<accession>A0A8H3GBG4</accession>
<dbReference type="SUPFAM" id="SSF51679">
    <property type="entry name" value="Bacterial luciferase-like"/>
    <property type="match status" value="1"/>
</dbReference>
<evidence type="ECO:0000256" key="5">
    <source>
        <dbReference type="ARBA" id="ARBA00033748"/>
    </source>
</evidence>
<name>A0A8H3GBG4_9LECA</name>
<dbReference type="AlphaFoldDB" id="A0A8H3GBG4"/>
<dbReference type="InterPro" id="IPR051260">
    <property type="entry name" value="Diverse_substr_monoxygenases"/>
</dbReference>
<evidence type="ECO:0000256" key="1">
    <source>
        <dbReference type="ARBA" id="ARBA00022630"/>
    </source>
</evidence>
<feature type="domain" description="Luciferase-like" evidence="6">
    <location>
        <begin position="34"/>
        <end position="392"/>
    </location>
</feature>
<dbReference type="Pfam" id="PF00296">
    <property type="entry name" value="Bac_luciferase"/>
    <property type="match status" value="1"/>
</dbReference>
<evidence type="ECO:0000256" key="2">
    <source>
        <dbReference type="ARBA" id="ARBA00022643"/>
    </source>
</evidence>
<proteinExistence type="inferred from homology"/>
<keyword evidence="4" id="KW-0503">Monooxygenase</keyword>
<dbReference type="GO" id="GO:0016705">
    <property type="term" value="F:oxidoreductase activity, acting on paired donors, with incorporation or reduction of molecular oxygen"/>
    <property type="evidence" value="ECO:0007669"/>
    <property type="project" value="InterPro"/>
</dbReference>
<protein>
    <recommendedName>
        <fullName evidence="6">Luciferase-like domain-containing protein</fullName>
    </recommendedName>
</protein>
<organism evidence="7 8">
    <name type="scientific">Heterodermia speciosa</name>
    <dbReference type="NCBI Taxonomy" id="116794"/>
    <lineage>
        <taxon>Eukaryota</taxon>
        <taxon>Fungi</taxon>
        <taxon>Dikarya</taxon>
        <taxon>Ascomycota</taxon>
        <taxon>Pezizomycotina</taxon>
        <taxon>Lecanoromycetes</taxon>
        <taxon>OSLEUM clade</taxon>
        <taxon>Lecanoromycetidae</taxon>
        <taxon>Caliciales</taxon>
        <taxon>Physciaceae</taxon>
        <taxon>Heterodermia</taxon>
    </lineage>
</organism>
<evidence type="ECO:0000256" key="3">
    <source>
        <dbReference type="ARBA" id="ARBA00023002"/>
    </source>
</evidence>
<gene>
    <name evidence="7" type="ORF">HETSPECPRED_000992</name>
</gene>
<reference evidence="7" key="1">
    <citation type="submission" date="2021-03" db="EMBL/GenBank/DDBJ databases">
        <authorList>
            <person name="Tagirdzhanova G."/>
        </authorList>
    </citation>
    <scope>NUCLEOTIDE SEQUENCE</scope>
</reference>
<keyword evidence="3" id="KW-0560">Oxidoreductase</keyword>
<evidence type="ECO:0000259" key="6">
    <source>
        <dbReference type="Pfam" id="PF00296"/>
    </source>
</evidence>